<evidence type="ECO:0000256" key="5">
    <source>
        <dbReference type="SAM" id="MobiDB-lite"/>
    </source>
</evidence>
<evidence type="ECO:0000256" key="2">
    <source>
        <dbReference type="ARBA" id="ARBA00023136"/>
    </source>
</evidence>
<keyword evidence="3" id="KW-0998">Cell outer membrane</keyword>
<dbReference type="PRINTS" id="PR01021">
    <property type="entry name" value="OMPADOMAIN"/>
</dbReference>
<dbReference type="Proteomes" id="UP000557307">
    <property type="component" value="Unassembled WGS sequence"/>
</dbReference>
<dbReference type="GO" id="GO:0009279">
    <property type="term" value="C:cell outer membrane"/>
    <property type="evidence" value="ECO:0007669"/>
    <property type="project" value="UniProtKB-SubCell"/>
</dbReference>
<proteinExistence type="predicted"/>
<dbReference type="InterPro" id="IPR006665">
    <property type="entry name" value="OmpA-like"/>
</dbReference>
<dbReference type="AlphaFoldDB" id="A0A840TI48"/>
<dbReference type="InterPro" id="IPR036737">
    <property type="entry name" value="OmpA-like_sf"/>
</dbReference>
<dbReference type="SMART" id="SM00028">
    <property type="entry name" value="TPR"/>
    <property type="match status" value="3"/>
</dbReference>
<dbReference type="InterPro" id="IPR011659">
    <property type="entry name" value="WD40"/>
</dbReference>
<name>A0A840TI48_9BACT</name>
<dbReference type="Gene3D" id="2.120.10.30">
    <property type="entry name" value="TolB, C-terminal domain"/>
    <property type="match status" value="1"/>
</dbReference>
<dbReference type="EMBL" id="JACHGF010000002">
    <property type="protein sequence ID" value="MBB5283144.1"/>
    <property type="molecule type" value="Genomic_DNA"/>
</dbReference>
<dbReference type="InterPro" id="IPR011042">
    <property type="entry name" value="6-blade_b-propeller_TolB-like"/>
</dbReference>
<dbReference type="InterPro" id="IPR006664">
    <property type="entry name" value="OMP_bac"/>
</dbReference>
<sequence>MRYFCLYLLLLILLPPLAEAQEAVLSRRSRELYDKAKLAWQERKLDNALLLYQKLIELEPGIPEANLRLGQLYDLHRQPDLARHHYQRAQLLLPDAPEMAMAYQWLGRDAFQRECYDSAVVYLDKAKALFPAKSNPALVVEKFATSARFAREAIRKPVRVRKRSLGDTVNFLHAQFFPVLTADNETLIFTGLTPERNENIYVAQRDGDGWEVPESISESINSANNEGTCTVSADGRTLVFTACNRTDGYGGCDLYITYKDGKKWKTPQNLGTTINSRYWESQPSLSADGRTLYFASDRPGGQGRADIWKAELTPEGEWDQPRNLGATINTPDDENAPFIHANGRTLFYASNGLPGMGGFDIFLSQQRDTTWSAPRNIGYPINTVADQVGLFITSDGRQAYYTDDRSDRGQRRSLIYTFEVPDTLRQLFTPTRYAKGKVLDQKTQQPLAATIELHDLRSQEKVSEFSSQAETGQYLAVLNRDSEYAFYVRREGYLFKSLTFTVADSVSNLRLDIPLEPIEKDRAEVLSNLFFATGSFTLDEKSKVELRQLTEFLTKNPKVRIEISGHTDDVGSDKDNLELSRQRAQAVVAYLTQAGIGAERLSAQGYGETRPRLPNSSDENRQQNRRIEWRIL</sequence>
<evidence type="ECO:0000259" key="7">
    <source>
        <dbReference type="PROSITE" id="PS51123"/>
    </source>
</evidence>
<dbReference type="Pfam" id="PF00691">
    <property type="entry name" value="OmpA"/>
    <property type="match status" value="1"/>
</dbReference>
<feature type="chain" id="PRO_5033041880" evidence="6">
    <location>
        <begin position="21"/>
        <end position="632"/>
    </location>
</feature>
<organism evidence="8 9">
    <name type="scientific">Rhabdobacter roseus</name>
    <dbReference type="NCBI Taxonomy" id="1655419"/>
    <lineage>
        <taxon>Bacteria</taxon>
        <taxon>Pseudomonadati</taxon>
        <taxon>Bacteroidota</taxon>
        <taxon>Cytophagia</taxon>
        <taxon>Cytophagales</taxon>
        <taxon>Cytophagaceae</taxon>
        <taxon>Rhabdobacter</taxon>
    </lineage>
</organism>
<evidence type="ECO:0000313" key="9">
    <source>
        <dbReference type="Proteomes" id="UP000557307"/>
    </source>
</evidence>
<evidence type="ECO:0000313" key="8">
    <source>
        <dbReference type="EMBL" id="MBB5283144.1"/>
    </source>
</evidence>
<protein>
    <submittedName>
        <fullName evidence="8">Outer membrane protein OmpA-like peptidoglycan-associated protein</fullName>
    </submittedName>
</protein>
<dbReference type="Gene3D" id="3.30.1330.60">
    <property type="entry name" value="OmpA-like domain"/>
    <property type="match status" value="1"/>
</dbReference>
<keyword evidence="6" id="KW-0732">Signal</keyword>
<comment type="caution">
    <text evidence="8">The sequence shown here is derived from an EMBL/GenBank/DDBJ whole genome shotgun (WGS) entry which is preliminary data.</text>
</comment>
<gene>
    <name evidence="8" type="ORF">HNQ92_001270</name>
</gene>
<dbReference type="SUPFAM" id="SSF103088">
    <property type="entry name" value="OmpA-like"/>
    <property type="match status" value="1"/>
</dbReference>
<keyword evidence="9" id="KW-1185">Reference proteome</keyword>
<dbReference type="InterPro" id="IPR019734">
    <property type="entry name" value="TPR_rpt"/>
</dbReference>
<feature type="domain" description="OmpA-like" evidence="7">
    <location>
        <begin position="518"/>
        <end position="632"/>
    </location>
</feature>
<dbReference type="RefSeq" id="WP_184172281.1">
    <property type="nucleotide sequence ID" value="NZ_JACHGF010000002.1"/>
</dbReference>
<dbReference type="CDD" id="cd07185">
    <property type="entry name" value="OmpA_C-like"/>
    <property type="match status" value="1"/>
</dbReference>
<keyword evidence="2 4" id="KW-0472">Membrane</keyword>
<evidence type="ECO:0000256" key="6">
    <source>
        <dbReference type="SAM" id="SignalP"/>
    </source>
</evidence>
<reference evidence="8 9" key="1">
    <citation type="submission" date="2020-08" db="EMBL/GenBank/DDBJ databases">
        <title>Genomic Encyclopedia of Type Strains, Phase IV (KMG-IV): sequencing the most valuable type-strain genomes for metagenomic binning, comparative biology and taxonomic classification.</title>
        <authorList>
            <person name="Goeker M."/>
        </authorList>
    </citation>
    <scope>NUCLEOTIDE SEQUENCE [LARGE SCALE GENOMIC DNA]</scope>
    <source>
        <strain evidence="8 9">DSM 105074</strain>
    </source>
</reference>
<dbReference type="InterPro" id="IPR050330">
    <property type="entry name" value="Bact_OuterMem_StrucFunc"/>
</dbReference>
<evidence type="ECO:0000256" key="4">
    <source>
        <dbReference type="PROSITE-ProRule" id="PRU00473"/>
    </source>
</evidence>
<evidence type="ECO:0000256" key="3">
    <source>
        <dbReference type="ARBA" id="ARBA00023237"/>
    </source>
</evidence>
<feature type="region of interest" description="Disordered" evidence="5">
    <location>
        <begin position="602"/>
        <end position="624"/>
    </location>
</feature>
<evidence type="ECO:0000256" key="1">
    <source>
        <dbReference type="ARBA" id="ARBA00004442"/>
    </source>
</evidence>
<dbReference type="InterPro" id="IPR011990">
    <property type="entry name" value="TPR-like_helical_dom_sf"/>
</dbReference>
<accession>A0A840TI48</accession>
<comment type="subcellular location">
    <subcellularLocation>
        <location evidence="1">Cell outer membrane</location>
    </subcellularLocation>
</comment>
<dbReference type="PANTHER" id="PTHR30329">
    <property type="entry name" value="STATOR ELEMENT OF FLAGELLAR MOTOR COMPLEX"/>
    <property type="match status" value="1"/>
</dbReference>
<feature type="signal peptide" evidence="6">
    <location>
        <begin position="1"/>
        <end position="20"/>
    </location>
</feature>
<dbReference type="PROSITE" id="PS51123">
    <property type="entry name" value="OMPA_2"/>
    <property type="match status" value="1"/>
</dbReference>
<dbReference type="PANTHER" id="PTHR30329:SF21">
    <property type="entry name" value="LIPOPROTEIN YIAD-RELATED"/>
    <property type="match status" value="1"/>
</dbReference>
<dbReference type="SUPFAM" id="SSF82171">
    <property type="entry name" value="DPP6 N-terminal domain-like"/>
    <property type="match status" value="1"/>
</dbReference>
<dbReference type="Pfam" id="PF07676">
    <property type="entry name" value="PD40"/>
    <property type="match status" value="3"/>
</dbReference>
<dbReference type="SUPFAM" id="SSF48452">
    <property type="entry name" value="TPR-like"/>
    <property type="match status" value="1"/>
</dbReference>
<dbReference type="Gene3D" id="1.25.40.10">
    <property type="entry name" value="Tetratricopeptide repeat domain"/>
    <property type="match status" value="1"/>
</dbReference>